<evidence type="ECO:0000313" key="1">
    <source>
        <dbReference type="EMBL" id="KAH8985900.1"/>
    </source>
</evidence>
<protein>
    <submittedName>
        <fullName evidence="1">Uncharacterized protein</fullName>
    </submittedName>
</protein>
<dbReference type="AlphaFoldDB" id="A0AAD4LDX3"/>
<keyword evidence="2" id="KW-1185">Reference proteome</keyword>
<proteinExistence type="predicted"/>
<comment type="caution">
    <text evidence="1">The sequence shown here is derived from an EMBL/GenBank/DDBJ whole genome shotgun (WGS) entry which is preliminary data.</text>
</comment>
<name>A0AAD4LDX3_9AGAM</name>
<evidence type="ECO:0000313" key="2">
    <source>
        <dbReference type="Proteomes" id="UP001201163"/>
    </source>
</evidence>
<dbReference type="EMBL" id="JAKELL010000059">
    <property type="protein sequence ID" value="KAH8985900.1"/>
    <property type="molecule type" value="Genomic_DNA"/>
</dbReference>
<reference evidence="1" key="1">
    <citation type="submission" date="2022-01" db="EMBL/GenBank/DDBJ databases">
        <title>Comparative genomics reveals a dynamic genome evolution in the ectomycorrhizal milk-cap (Lactarius) mushrooms.</title>
        <authorList>
            <consortium name="DOE Joint Genome Institute"/>
            <person name="Lebreton A."/>
            <person name="Tang N."/>
            <person name="Kuo A."/>
            <person name="LaButti K."/>
            <person name="Drula E."/>
            <person name="Barry K."/>
            <person name="Clum A."/>
            <person name="Lipzen A."/>
            <person name="Mousain D."/>
            <person name="Ng V."/>
            <person name="Wang R."/>
            <person name="Wang X."/>
            <person name="Dai Y."/>
            <person name="Henrissat B."/>
            <person name="Grigoriev I.V."/>
            <person name="Guerin-Laguette A."/>
            <person name="Yu F."/>
            <person name="Martin F.M."/>
        </authorList>
    </citation>
    <scope>NUCLEOTIDE SEQUENCE</scope>
    <source>
        <strain evidence="1">QP</strain>
    </source>
</reference>
<sequence>MAFLFVANSCAFDAQNLGFSYLRGTTGQMHMGYYFDVDFDLDFERLTFIFGAEYTFPSWRPSDRYSKPPPLPSPSDDLRPPSSYCCCRVAEGCWVREEEGRAGQEWQACPSSSLTMGQCSIHTHFLLLLSPHLWARDSWSIAPCLFLRHCPLTTPGHPPPTATVELQGVLLPFVGNCWYSPSGSGQSLLAIRCRVGEEEGGAVQEWTVHGVTAFNIGSLYLHLTQRSTALMEIQPTITDLDAKYYVLCIFDNIIWFDHIHAGSQKICQTVHAPPHLPVNAYDPKWLESRETLYVRHVLCPKEDPYRFDHPPDVIARLTI</sequence>
<accession>A0AAD4LDX3</accession>
<gene>
    <name evidence="1" type="ORF">EDB92DRAFT_1818498</name>
</gene>
<organism evidence="1 2">
    <name type="scientific">Lactarius akahatsu</name>
    <dbReference type="NCBI Taxonomy" id="416441"/>
    <lineage>
        <taxon>Eukaryota</taxon>
        <taxon>Fungi</taxon>
        <taxon>Dikarya</taxon>
        <taxon>Basidiomycota</taxon>
        <taxon>Agaricomycotina</taxon>
        <taxon>Agaricomycetes</taxon>
        <taxon>Russulales</taxon>
        <taxon>Russulaceae</taxon>
        <taxon>Lactarius</taxon>
    </lineage>
</organism>
<dbReference type="Proteomes" id="UP001201163">
    <property type="component" value="Unassembled WGS sequence"/>
</dbReference>